<proteinExistence type="predicted"/>
<feature type="compositionally biased region" description="Basic residues" evidence="1">
    <location>
        <begin position="200"/>
        <end position="215"/>
    </location>
</feature>
<feature type="region of interest" description="Disordered" evidence="1">
    <location>
        <begin position="1"/>
        <end position="51"/>
    </location>
</feature>
<dbReference type="EMBL" id="CADCWC010000086">
    <property type="protein sequence ID" value="CAA9525173.1"/>
    <property type="molecule type" value="Genomic_DNA"/>
</dbReference>
<sequence length="215" mass="24095">ALLPQQDRDGGPGGRPARSHHADAGARAPRGARHAAEAAVPGRHRDRRVRPGLLLGRRARLLDRARRVHDGRGLRGRHDAEPDVRGDVQRADRPHRGGPRRVRPRADLVRAAAQALLGGPRPDHGQPPGQRRRHPVPLGAVLDDRRPARGRRGVPRRVRRAPEGRGQGPDHDRAGPRRRVLLRRGLPPAVPAQGPERLLRPRRHRRRLSHRHRRL</sequence>
<keyword evidence="2" id="KW-0560">Oxidoreductase</keyword>
<organism evidence="2">
    <name type="scientific">uncultured Thermoleophilia bacterium</name>
    <dbReference type="NCBI Taxonomy" id="1497501"/>
    <lineage>
        <taxon>Bacteria</taxon>
        <taxon>Bacillati</taxon>
        <taxon>Actinomycetota</taxon>
        <taxon>Thermoleophilia</taxon>
        <taxon>environmental samples</taxon>
    </lineage>
</organism>
<feature type="compositionally biased region" description="Basic and acidic residues" evidence="1">
    <location>
        <begin position="160"/>
        <end position="175"/>
    </location>
</feature>
<feature type="compositionally biased region" description="Basic and acidic residues" evidence="1">
    <location>
        <begin position="1"/>
        <end position="10"/>
    </location>
</feature>
<reference evidence="2" key="1">
    <citation type="submission" date="2020-02" db="EMBL/GenBank/DDBJ databases">
        <authorList>
            <person name="Meier V. D."/>
        </authorList>
    </citation>
    <scope>NUCLEOTIDE SEQUENCE</scope>
    <source>
        <strain evidence="2">AVDCRST_MAG79</strain>
    </source>
</reference>
<feature type="compositionally biased region" description="Basic residues" evidence="1">
    <location>
        <begin position="148"/>
        <end position="159"/>
    </location>
</feature>
<evidence type="ECO:0000313" key="2">
    <source>
        <dbReference type="EMBL" id="CAA9525173.1"/>
    </source>
</evidence>
<feature type="non-terminal residue" evidence="2">
    <location>
        <position position="215"/>
    </location>
</feature>
<accession>A0A6J4TJQ8</accession>
<protein>
    <submittedName>
        <fullName evidence="2">Peptide-methionine (S)-S-oxide reductase MsrA</fullName>
        <ecNumber evidence="2">1.8.4.11</ecNumber>
    </submittedName>
</protein>
<name>A0A6J4TJQ8_9ACTN</name>
<evidence type="ECO:0000256" key="1">
    <source>
        <dbReference type="SAM" id="MobiDB-lite"/>
    </source>
</evidence>
<dbReference type="EC" id="1.8.4.11" evidence="2"/>
<feature type="region of interest" description="Disordered" evidence="1">
    <location>
        <begin position="70"/>
        <end position="215"/>
    </location>
</feature>
<feature type="compositionally biased region" description="Basic and acidic residues" evidence="1">
    <location>
        <begin position="70"/>
        <end position="95"/>
    </location>
</feature>
<dbReference type="AlphaFoldDB" id="A0A6J4TJQ8"/>
<gene>
    <name evidence="2" type="ORF">AVDCRST_MAG79-456</name>
</gene>
<dbReference type="GO" id="GO:0008113">
    <property type="term" value="F:peptide-methionine (S)-S-oxide reductase activity"/>
    <property type="evidence" value="ECO:0007669"/>
    <property type="project" value="UniProtKB-EC"/>
</dbReference>
<feature type="non-terminal residue" evidence="2">
    <location>
        <position position="1"/>
    </location>
</feature>